<dbReference type="InterPro" id="IPR012093">
    <property type="entry name" value="Pirin"/>
</dbReference>
<dbReference type="AlphaFoldDB" id="A0AAN9LPT2"/>
<organism evidence="1 2">
    <name type="scientific">Canavalia gladiata</name>
    <name type="common">Sword bean</name>
    <name type="synonym">Dolichos gladiatus</name>
    <dbReference type="NCBI Taxonomy" id="3824"/>
    <lineage>
        <taxon>Eukaryota</taxon>
        <taxon>Viridiplantae</taxon>
        <taxon>Streptophyta</taxon>
        <taxon>Embryophyta</taxon>
        <taxon>Tracheophyta</taxon>
        <taxon>Spermatophyta</taxon>
        <taxon>Magnoliopsida</taxon>
        <taxon>eudicotyledons</taxon>
        <taxon>Gunneridae</taxon>
        <taxon>Pentapetalae</taxon>
        <taxon>rosids</taxon>
        <taxon>fabids</taxon>
        <taxon>Fabales</taxon>
        <taxon>Fabaceae</taxon>
        <taxon>Papilionoideae</taxon>
        <taxon>50 kb inversion clade</taxon>
        <taxon>NPAAA clade</taxon>
        <taxon>indigoferoid/millettioid clade</taxon>
        <taxon>Phaseoleae</taxon>
        <taxon>Canavalia</taxon>
    </lineage>
</organism>
<reference evidence="1 2" key="1">
    <citation type="submission" date="2024-01" db="EMBL/GenBank/DDBJ databases">
        <title>The genomes of 5 underutilized Papilionoideae crops provide insights into root nodulation and disease resistanc.</title>
        <authorList>
            <person name="Jiang F."/>
        </authorList>
    </citation>
    <scope>NUCLEOTIDE SEQUENCE [LARGE SCALE GENOMIC DNA]</scope>
    <source>
        <strain evidence="1">LVBAO_FW01</strain>
        <tissue evidence="1">Leaves</tissue>
    </source>
</reference>
<accession>A0AAN9LPT2</accession>
<dbReference type="Gene3D" id="2.60.120.10">
    <property type="entry name" value="Jelly Rolls"/>
    <property type="match status" value="1"/>
</dbReference>
<name>A0AAN9LPT2_CANGL</name>
<dbReference type="PANTHER" id="PTHR13903">
    <property type="entry name" value="PIRIN-RELATED"/>
    <property type="match status" value="1"/>
</dbReference>
<keyword evidence="2" id="KW-1185">Reference proteome</keyword>
<dbReference type="SUPFAM" id="SSF51182">
    <property type="entry name" value="RmlC-like cupins"/>
    <property type="match status" value="1"/>
</dbReference>
<dbReference type="InterPro" id="IPR014710">
    <property type="entry name" value="RmlC-like_jellyroll"/>
</dbReference>
<dbReference type="EMBL" id="JAYMYQ010000004">
    <property type="protein sequence ID" value="KAK7339886.1"/>
    <property type="molecule type" value="Genomic_DNA"/>
</dbReference>
<dbReference type="Proteomes" id="UP001367508">
    <property type="component" value="Unassembled WGS sequence"/>
</dbReference>
<evidence type="ECO:0000313" key="1">
    <source>
        <dbReference type="EMBL" id="KAK7339886.1"/>
    </source>
</evidence>
<gene>
    <name evidence="1" type="ORF">VNO77_20572</name>
</gene>
<comment type="caution">
    <text evidence="1">The sequence shown here is derived from an EMBL/GenBank/DDBJ whole genome shotgun (WGS) entry which is preliminary data.</text>
</comment>
<dbReference type="PANTHER" id="PTHR13903:SF8">
    <property type="entry name" value="PIRIN"/>
    <property type="match status" value="1"/>
</dbReference>
<evidence type="ECO:0000313" key="2">
    <source>
        <dbReference type="Proteomes" id="UP001367508"/>
    </source>
</evidence>
<protein>
    <submittedName>
        <fullName evidence="1">Uncharacterized protein</fullName>
    </submittedName>
</protein>
<sequence>MPPTMNLSSTSPCKIVISPPTQRIPTPLKTKLFKSTNNKAFARHKDTIRTSDVQWMTASSAIVHSEMLAKASNKGLQLLINLSAHIFVDFLDDMWLILSEENEDLHLFEKWRGSKLVEN</sequence>
<dbReference type="InterPro" id="IPR011051">
    <property type="entry name" value="RmlC_Cupin_sf"/>
</dbReference>
<proteinExistence type="predicted"/>